<keyword evidence="2" id="KW-0804">Transcription</keyword>
<keyword evidence="1" id="KW-0805">Transcription regulation</keyword>
<dbReference type="GO" id="GO:0003677">
    <property type="term" value="F:DNA binding"/>
    <property type="evidence" value="ECO:0007669"/>
    <property type="project" value="InterPro"/>
</dbReference>
<evidence type="ECO:0000313" key="4">
    <source>
        <dbReference type="WBParaSite" id="ASIM_0001975501-mRNA-1"/>
    </source>
</evidence>
<dbReference type="AlphaFoldDB" id="A0A0M3KFJ5"/>
<evidence type="ECO:0000256" key="1">
    <source>
        <dbReference type="ARBA" id="ARBA00023015"/>
    </source>
</evidence>
<dbReference type="InterPro" id="IPR052406">
    <property type="entry name" value="Chromatin_Remodeling_Comp"/>
</dbReference>
<dbReference type="WBParaSite" id="ASIM_0001975501-mRNA-1">
    <property type="protein sequence ID" value="ASIM_0001975501-mRNA-1"/>
    <property type="gene ID" value="ASIM_0001975501"/>
</dbReference>
<organism evidence="4">
    <name type="scientific">Anisakis simplex</name>
    <name type="common">Herring worm</name>
    <dbReference type="NCBI Taxonomy" id="6269"/>
    <lineage>
        <taxon>Eukaryota</taxon>
        <taxon>Metazoa</taxon>
        <taxon>Ecdysozoa</taxon>
        <taxon>Nematoda</taxon>
        <taxon>Chromadorea</taxon>
        <taxon>Rhabditida</taxon>
        <taxon>Spirurina</taxon>
        <taxon>Ascaridomorpha</taxon>
        <taxon>Ascaridoidea</taxon>
        <taxon>Anisakidae</taxon>
        <taxon>Anisakis</taxon>
        <taxon>Anisakis simplex complex</taxon>
    </lineage>
</organism>
<dbReference type="SUPFAM" id="SSF46774">
    <property type="entry name" value="ARID-like"/>
    <property type="match status" value="1"/>
</dbReference>
<accession>A0A0M3KFJ5</accession>
<proteinExistence type="predicted"/>
<reference evidence="4" key="1">
    <citation type="submission" date="2017-02" db="UniProtKB">
        <authorList>
            <consortium name="WormBaseParasite"/>
        </authorList>
    </citation>
    <scope>IDENTIFICATION</scope>
</reference>
<dbReference type="PANTHER" id="PTHR22970:SF14">
    <property type="entry name" value="AT-RICH INTERACTIVE DOMAIN-CONTAINING PROTEIN 2"/>
    <property type="match status" value="1"/>
</dbReference>
<evidence type="ECO:0000256" key="2">
    <source>
        <dbReference type="ARBA" id="ARBA00023163"/>
    </source>
</evidence>
<protein>
    <submittedName>
        <fullName evidence="4">GXGXG domain-containing protein</fullName>
    </submittedName>
</protein>
<dbReference type="InterPro" id="IPR036431">
    <property type="entry name" value="ARID_dom_sf"/>
</dbReference>
<evidence type="ECO:0000256" key="3">
    <source>
        <dbReference type="ARBA" id="ARBA00023242"/>
    </source>
</evidence>
<name>A0A0M3KFJ5_ANISI</name>
<sequence length="260" mass="28195">LKPPYIQGVELNLSRLYYTVVSFGGWQKVGGGGFPEVSGRGNGLILTLGGIPCRLAESADRDRLVVFGGSGITRREMGGRSPGDGGLRGGGSLRIRGEGVVYEISIEIRTERVGGGCGGYGNGFIGVEEPGEGVLFAGHCGLPYFFRVRTDRKEAEYDRIVKSLMSGLPNECVCRAVLTNFELIGGVPIFEIGIVPKFVNANKKIEIAREEVELFNGIETELEPRDAVSWRVQQVVSIMRNLSFEVINKGVMAANWPLLK</sequence>
<keyword evidence="3" id="KW-0539">Nucleus</keyword>
<dbReference type="PANTHER" id="PTHR22970">
    <property type="entry name" value="AT-RICH INTERACTIVE DOMAIN-CONTAINING PROTEIN 2"/>
    <property type="match status" value="1"/>
</dbReference>